<dbReference type="InterPro" id="IPR036649">
    <property type="entry name" value="Pyrophosphatase_sf"/>
</dbReference>
<proteinExistence type="inferred from homology"/>
<keyword evidence="6" id="KW-0460">Magnesium</keyword>
<dbReference type="Proteomes" id="UP001583193">
    <property type="component" value="Unassembled WGS sequence"/>
</dbReference>
<dbReference type="Gene3D" id="3.90.80.10">
    <property type="entry name" value="Inorganic pyrophosphatase"/>
    <property type="match status" value="1"/>
</dbReference>
<dbReference type="EMBL" id="JAVDPF010000014">
    <property type="protein sequence ID" value="KAL1877228.1"/>
    <property type="molecule type" value="Genomic_DNA"/>
</dbReference>
<keyword evidence="4" id="KW-0479">Metal-binding</keyword>
<comment type="cofactor">
    <cofactor evidence="1">
        <name>Mg(2+)</name>
        <dbReference type="ChEBI" id="CHEBI:18420"/>
    </cofactor>
</comment>
<comment type="caution">
    <text evidence="7">The sequence shown here is derived from an EMBL/GenBank/DDBJ whole genome shotgun (WGS) entry which is preliminary data.</text>
</comment>
<evidence type="ECO:0000256" key="5">
    <source>
        <dbReference type="ARBA" id="ARBA00022801"/>
    </source>
</evidence>
<sequence length="303" mass="34069">MSAPSPYTIRKTGQPFTSGYRVYIEKENEIVSPWHDIPLYKDEDNGILNMVVEIPRWTNAKMEICKDESLSPIKQDIKNDKPRYVPNLFPHKGYPWNYGAFPQTWEDPSVPDPHTHINGDDDPLDVCEVGGVVGYTGEVKPVKVLGAFAIIDEGETDWKVLAVDAREPLATKVGDIGDLEPYMPGFLETMKWWFKMYKVPDGKKENEIALNGEIFGKDFAIELIKNCHQSWETRIDGSRTKHTSSSLGGLGIHDGEISSLLSQIYHERGADPNKMAMDKSHFFPQSSGYILGTRGPKSVLEVP</sequence>
<dbReference type="InterPro" id="IPR008162">
    <property type="entry name" value="Pyrophosphatase"/>
</dbReference>
<dbReference type="CDD" id="cd00412">
    <property type="entry name" value="pyrophosphatase"/>
    <property type="match status" value="1"/>
</dbReference>
<evidence type="ECO:0000256" key="1">
    <source>
        <dbReference type="ARBA" id="ARBA00001946"/>
    </source>
</evidence>
<evidence type="ECO:0000256" key="3">
    <source>
        <dbReference type="ARBA" id="ARBA00012146"/>
    </source>
</evidence>
<evidence type="ECO:0000256" key="6">
    <source>
        <dbReference type="ARBA" id="ARBA00022842"/>
    </source>
</evidence>
<evidence type="ECO:0000256" key="2">
    <source>
        <dbReference type="ARBA" id="ARBA00006220"/>
    </source>
</evidence>
<evidence type="ECO:0000313" key="8">
    <source>
        <dbReference type="Proteomes" id="UP001583193"/>
    </source>
</evidence>
<organism evidence="7 8">
    <name type="scientific">Paecilomyces lecythidis</name>
    <dbReference type="NCBI Taxonomy" id="3004212"/>
    <lineage>
        <taxon>Eukaryota</taxon>
        <taxon>Fungi</taxon>
        <taxon>Dikarya</taxon>
        <taxon>Ascomycota</taxon>
        <taxon>Pezizomycotina</taxon>
        <taxon>Eurotiomycetes</taxon>
        <taxon>Eurotiomycetidae</taxon>
        <taxon>Eurotiales</taxon>
        <taxon>Thermoascaceae</taxon>
        <taxon>Paecilomyces</taxon>
    </lineage>
</organism>
<evidence type="ECO:0000313" key="7">
    <source>
        <dbReference type="EMBL" id="KAL1877228.1"/>
    </source>
</evidence>
<comment type="similarity">
    <text evidence="2">Belongs to the PPase family.</text>
</comment>
<accession>A0ABR3XNM3</accession>
<keyword evidence="8" id="KW-1185">Reference proteome</keyword>
<dbReference type="PROSITE" id="PS00387">
    <property type="entry name" value="PPASE"/>
    <property type="match status" value="1"/>
</dbReference>
<evidence type="ECO:0000256" key="4">
    <source>
        <dbReference type="ARBA" id="ARBA00022723"/>
    </source>
</evidence>
<name>A0ABR3XNM3_9EURO</name>
<dbReference type="EC" id="3.6.1.1" evidence="3"/>
<reference evidence="7 8" key="1">
    <citation type="journal article" date="2024" name="IMA Fungus">
        <title>IMA Genome - F19 : A genome assembly and annotation guide to empower mycologists, including annotated draft genome sequences of Ceratocystis pirilliformis, Diaporthe australafricana, Fusarium ophioides, Paecilomyces lecythidis, and Sporothrix stenoceras.</title>
        <authorList>
            <person name="Aylward J."/>
            <person name="Wilson A.M."/>
            <person name="Visagie C.M."/>
            <person name="Spraker J."/>
            <person name="Barnes I."/>
            <person name="Buitendag C."/>
            <person name="Ceriani C."/>
            <person name="Del Mar Angel L."/>
            <person name="du Plessis D."/>
            <person name="Fuchs T."/>
            <person name="Gasser K."/>
            <person name="Kramer D."/>
            <person name="Li W."/>
            <person name="Munsamy K."/>
            <person name="Piso A."/>
            <person name="Price J.L."/>
            <person name="Sonnekus B."/>
            <person name="Thomas C."/>
            <person name="van der Nest A."/>
            <person name="van Dijk A."/>
            <person name="van Heerden A."/>
            <person name="van Vuuren N."/>
            <person name="Yilmaz N."/>
            <person name="Duong T.A."/>
            <person name="van der Merwe N.A."/>
            <person name="Wingfield M.J."/>
            <person name="Wingfield B.D."/>
        </authorList>
    </citation>
    <scope>NUCLEOTIDE SEQUENCE [LARGE SCALE GENOMIC DNA]</scope>
    <source>
        <strain evidence="7 8">CMW 18167</strain>
    </source>
</reference>
<dbReference type="SUPFAM" id="SSF50324">
    <property type="entry name" value="Inorganic pyrophosphatase"/>
    <property type="match status" value="1"/>
</dbReference>
<dbReference type="PANTHER" id="PTHR10286">
    <property type="entry name" value="INORGANIC PYROPHOSPHATASE"/>
    <property type="match status" value="1"/>
</dbReference>
<protein>
    <recommendedName>
        <fullName evidence="3">inorganic diphosphatase</fullName>
        <ecNumber evidence="3">3.6.1.1</ecNumber>
    </recommendedName>
</protein>
<gene>
    <name evidence="7" type="ORF">Plec18167_004917</name>
</gene>
<keyword evidence="5" id="KW-0378">Hydrolase</keyword>
<dbReference type="Pfam" id="PF00719">
    <property type="entry name" value="Pyrophosphatase"/>
    <property type="match status" value="1"/>
</dbReference>